<dbReference type="GO" id="GO:0006879">
    <property type="term" value="P:intracellular iron ion homeostasis"/>
    <property type="evidence" value="ECO:0007669"/>
    <property type="project" value="TreeGrafter"/>
</dbReference>
<keyword evidence="10" id="KW-0325">Glycoprotein</keyword>
<feature type="domain" description="FAD-binding FR-type" evidence="13">
    <location>
        <begin position="279"/>
        <end position="391"/>
    </location>
</feature>
<evidence type="ECO:0000256" key="3">
    <source>
        <dbReference type="ARBA" id="ARBA00022448"/>
    </source>
</evidence>
<dbReference type="Pfam" id="PF08030">
    <property type="entry name" value="NAD_binding_6"/>
    <property type="match status" value="1"/>
</dbReference>
<evidence type="ECO:0000313" key="15">
    <source>
        <dbReference type="Proteomes" id="UP001302126"/>
    </source>
</evidence>
<evidence type="ECO:0000256" key="6">
    <source>
        <dbReference type="ARBA" id="ARBA00022989"/>
    </source>
</evidence>
<keyword evidence="3" id="KW-0813">Transport</keyword>
<dbReference type="SFLD" id="SFLDS00052">
    <property type="entry name" value="Ferric_Reductase_Domain"/>
    <property type="match status" value="1"/>
</dbReference>
<evidence type="ECO:0000256" key="9">
    <source>
        <dbReference type="ARBA" id="ARBA00023136"/>
    </source>
</evidence>
<evidence type="ECO:0000256" key="8">
    <source>
        <dbReference type="ARBA" id="ARBA00023065"/>
    </source>
</evidence>
<feature type="compositionally biased region" description="Basic and acidic residues" evidence="11">
    <location>
        <begin position="520"/>
        <end position="531"/>
    </location>
</feature>
<dbReference type="InterPro" id="IPR017927">
    <property type="entry name" value="FAD-bd_FR_type"/>
</dbReference>
<feature type="transmembrane region" description="Helical" evidence="12">
    <location>
        <begin position="105"/>
        <end position="131"/>
    </location>
</feature>
<keyword evidence="4 12" id="KW-0812">Transmembrane</keyword>
<dbReference type="Gene3D" id="3.40.50.80">
    <property type="entry name" value="Nucleotide-binding domain of ferredoxin-NADP reductase (FNR) module"/>
    <property type="match status" value="1"/>
</dbReference>
<accession>A0AAN6WZ97</accession>
<protein>
    <submittedName>
        <fullName evidence="14">Ferric reductase transmembrane component</fullName>
    </submittedName>
</protein>
<feature type="transmembrane region" description="Helical" evidence="12">
    <location>
        <begin position="181"/>
        <end position="201"/>
    </location>
</feature>
<feature type="transmembrane region" description="Helical" evidence="12">
    <location>
        <begin position="143"/>
        <end position="160"/>
    </location>
</feature>
<organism evidence="14 15">
    <name type="scientific">Podospora australis</name>
    <dbReference type="NCBI Taxonomy" id="1536484"/>
    <lineage>
        <taxon>Eukaryota</taxon>
        <taxon>Fungi</taxon>
        <taxon>Dikarya</taxon>
        <taxon>Ascomycota</taxon>
        <taxon>Pezizomycotina</taxon>
        <taxon>Sordariomycetes</taxon>
        <taxon>Sordariomycetidae</taxon>
        <taxon>Sordariales</taxon>
        <taxon>Podosporaceae</taxon>
        <taxon>Podospora</taxon>
    </lineage>
</organism>
<keyword evidence="8" id="KW-0406">Ion transport</keyword>
<dbReference type="InterPro" id="IPR013121">
    <property type="entry name" value="Fe_red_NAD-bd_6"/>
</dbReference>
<name>A0AAN6WZ97_9PEZI</name>
<dbReference type="Pfam" id="PF08022">
    <property type="entry name" value="FAD_binding_8"/>
    <property type="match status" value="1"/>
</dbReference>
<dbReference type="GO" id="GO:0000293">
    <property type="term" value="F:ferric-chelate reductase activity"/>
    <property type="evidence" value="ECO:0007669"/>
    <property type="project" value="UniProtKB-ARBA"/>
</dbReference>
<dbReference type="GO" id="GO:0015677">
    <property type="term" value="P:copper ion import"/>
    <property type="evidence" value="ECO:0007669"/>
    <property type="project" value="TreeGrafter"/>
</dbReference>
<evidence type="ECO:0000256" key="1">
    <source>
        <dbReference type="ARBA" id="ARBA00004141"/>
    </source>
</evidence>
<dbReference type="PANTHER" id="PTHR32361:SF9">
    <property type="entry name" value="FERRIC REDUCTASE TRANSMEMBRANE COMPONENT 3-RELATED"/>
    <property type="match status" value="1"/>
</dbReference>
<proteinExistence type="inferred from homology"/>
<evidence type="ECO:0000313" key="14">
    <source>
        <dbReference type="EMBL" id="KAK4191148.1"/>
    </source>
</evidence>
<evidence type="ECO:0000256" key="7">
    <source>
        <dbReference type="ARBA" id="ARBA00023002"/>
    </source>
</evidence>
<dbReference type="InterPro" id="IPR039261">
    <property type="entry name" value="FNR_nucleotide-bd"/>
</dbReference>
<keyword evidence="9 12" id="KW-0472">Membrane</keyword>
<feature type="transmembrane region" description="Helical" evidence="12">
    <location>
        <begin position="216"/>
        <end position="236"/>
    </location>
</feature>
<evidence type="ECO:0000259" key="13">
    <source>
        <dbReference type="PROSITE" id="PS51384"/>
    </source>
</evidence>
<dbReference type="GO" id="GO:0006826">
    <property type="term" value="P:iron ion transport"/>
    <property type="evidence" value="ECO:0007669"/>
    <property type="project" value="TreeGrafter"/>
</dbReference>
<dbReference type="SFLD" id="SFLDG01168">
    <property type="entry name" value="Ferric_reductase_subgroup_(FRE"/>
    <property type="match status" value="1"/>
</dbReference>
<dbReference type="EMBL" id="MU864361">
    <property type="protein sequence ID" value="KAK4191148.1"/>
    <property type="molecule type" value="Genomic_DNA"/>
</dbReference>
<reference evidence="14" key="2">
    <citation type="submission" date="2023-05" db="EMBL/GenBank/DDBJ databases">
        <authorList>
            <consortium name="Lawrence Berkeley National Laboratory"/>
            <person name="Steindorff A."/>
            <person name="Hensen N."/>
            <person name="Bonometti L."/>
            <person name="Westerberg I."/>
            <person name="Brannstrom I.O."/>
            <person name="Guillou S."/>
            <person name="Cros-Aarteil S."/>
            <person name="Calhoun S."/>
            <person name="Haridas S."/>
            <person name="Kuo A."/>
            <person name="Mondo S."/>
            <person name="Pangilinan J."/>
            <person name="Riley R."/>
            <person name="Labutti K."/>
            <person name="Andreopoulos B."/>
            <person name="Lipzen A."/>
            <person name="Chen C."/>
            <person name="Yanf M."/>
            <person name="Daum C."/>
            <person name="Ng V."/>
            <person name="Clum A."/>
            <person name="Ohm R."/>
            <person name="Martin F."/>
            <person name="Silar P."/>
            <person name="Natvig D."/>
            <person name="Lalanne C."/>
            <person name="Gautier V."/>
            <person name="Ament-Velasquez S.L."/>
            <person name="Kruys A."/>
            <person name="Hutchinson M.I."/>
            <person name="Powell A.J."/>
            <person name="Barry K."/>
            <person name="Miller A.N."/>
            <person name="Grigoriev I.V."/>
            <person name="Debuchy R."/>
            <person name="Gladieux P."/>
            <person name="Thoren M.H."/>
            <person name="Johannesson H."/>
        </authorList>
    </citation>
    <scope>NUCLEOTIDE SEQUENCE</scope>
    <source>
        <strain evidence="14">PSN309</strain>
    </source>
</reference>
<gene>
    <name evidence="14" type="ORF">QBC35DRAFT_36788</name>
</gene>
<evidence type="ECO:0000256" key="10">
    <source>
        <dbReference type="ARBA" id="ARBA00023180"/>
    </source>
</evidence>
<evidence type="ECO:0000256" key="4">
    <source>
        <dbReference type="ARBA" id="ARBA00022692"/>
    </source>
</evidence>
<evidence type="ECO:0000256" key="2">
    <source>
        <dbReference type="ARBA" id="ARBA00006278"/>
    </source>
</evidence>
<dbReference type="InterPro" id="IPR051410">
    <property type="entry name" value="Ferric/Cupric_Reductase"/>
</dbReference>
<keyword evidence="7" id="KW-0560">Oxidoreductase</keyword>
<dbReference type="InterPro" id="IPR013130">
    <property type="entry name" value="Fe3_Rdtase_TM_dom"/>
</dbReference>
<dbReference type="AlphaFoldDB" id="A0AAN6WZ97"/>
<dbReference type="PANTHER" id="PTHR32361">
    <property type="entry name" value="FERRIC/CUPRIC REDUCTASE TRANSMEMBRANE COMPONENT"/>
    <property type="match status" value="1"/>
</dbReference>
<evidence type="ECO:0000256" key="11">
    <source>
        <dbReference type="SAM" id="MobiDB-lite"/>
    </source>
</evidence>
<dbReference type="SUPFAM" id="SSF52343">
    <property type="entry name" value="Ferredoxin reductase-like, C-terminal NADP-linked domain"/>
    <property type="match status" value="1"/>
</dbReference>
<sequence>MAGPSGSTTTGGGHGGAATGATSGGHGGGYSPAMLAMFAKRTALTHKVLDYYAAGICGLIGIFVLFHWTRWLCVRLETSKRPLGLIGRPFATTSRLTRNLLVRRVIGFSSAGHALLVIAYIGLNLMAMFLWAEGSMTNYAARFGWMALVNLSFVIFLALKNTPLSFLTAYSYERLNCLHQIAGYTMFIQLILHAALYTAYFNSLGRLSTKYADQSMIAAIIAGFSFLSVVFSATFLRRVWYELFYVVHISSWIMGIVTVGFHQPEFGEGLLVITVLAASMWGTDRIIRVVRVLYNSVNNEATLHPLPNGATKIVLKKVPARADPGKHCFVWIPAIRKLETHPFTIHRGSPVEFTVKAQNGFTRDLHKYAVEHPGASVKASVDGPYGTFPDPMEYDKIVLIAGGGGATFTFGLAVNILESMTDDTHKNIVFIWAVKEHENLSWFKEQLDILRTHTHSTKVNVALYVTRAPSSSTDLPQAEPRLLQSRPSSEEGGESPPLSPTDSDVEKNTPAVPAPGRQRIMAERDPEKEVIETNIESSSAASEKDKATMTSTSHGFEHIVKEGRPDAASLIRNAVNTTPSNQRVLVAACGPHGLMRIVRDTTARLIISDGPGVELHCEQFGW</sequence>
<keyword evidence="6 12" id="KW-1133">Transmembrane helix</keyword>
<feature type="transmembrane region" description="Helical" evidence="12">
    <location>
        <begin position="51"/>
        <end position="73"/>
    </location>
</feature>
<feature type="region of interest" description="Disordered" evidence="11">
    <location>
        <begin position="469"/>
        <end position="549"/>
    </location>
</feature>
<evidence type="ECO:0000256" key="5">
    <source>
        <dbReference type="ARBA" id="ARBA00022982"/>
    </source>
</evidence>
<keyword evidence="15" id="KW-1185">Reference proteome</keyword>
<keyword evidence="5" id="KW-0249">Electron transport</keyword>
<dbReference type="InterPro" id="IPR013112">
    <property type="entry name" value="FAD-bd_8"/>
</dbReference>
<comment type="subcellular location">
    <subcellularLocation>
        <location evidence="1">Membrane</location>
        <topology evidence="1">Multi-pass membrane protein</topology>
    </subcellularLocation>
</comment>
<dbReference type="PROSITE" id="PS51384">
    <property type="entry name" value="FAD_FR"/>
    <property type="match status" value="1"/>
</dbReference>
<reference evidence="14" key="1">
    <citation type="journal article" date="2023" name="Mol. Phylogenet. Evol.">
        <title>Genome-scale phylogeny and comparative genomics of the fungal order Sordariales.</title>
        <authorList>
            <person name="Hensen N."/>
            <person name="Bonometti L."/>
            <person name="Westerberg I."/>
            <person name="Brannstrom I.O."/>
            <person name="Guillou S."/>
            <person name="Cros-Aarteil S."/>
            <person name="Calhoun S."/>
            <person name="Haridas S."/>
            <person name="Kuo A."/>
            <person name="Mondo S."/>
            <person name="Pangilinan J."/>
            <person name="Riley R."/>
            <person name="LaButti K."/>
            <person name="Andreopoulos B."/>
            <person name="Lipzen A."/>
            <person name="Chen C."/>
            <person name="Yan M."/>
            <person name="Daum C."/>
            <person name="Ng V."/>
            <person name="Clum A."/>
            <person name="Steindorff A."/>
            <person name="Ohm R.A."/>
            <person name="Martin F."/>
            <person name="Silar P."/>
            <person name="Natvig D.O."/>
            <person name="Lalanne C."/>
            <person name="Gautier V."/>
            <person name="Ament-Velasquez S.L."/>
            <person name="Kruys A."/>
            <person name="Hutchinson M.I."/>
            <person name="Powell A.J."/>
            <person name="Barry K."/>
            <person name="Miller A.N."/>
            <person name="Grigoriev I.V."/>
            <person name="Debuchy R."/>
            <person name="Gladieux P."/>
            <person name="Hiltunen Thoren M."/>
            <person name="Johannesson H."/>
        </authorList>
    </citation>
    <scope>NUCLEOTIDE SEQUENCE</scope>
    <source>
        <strain evidence="14">PSN309</strain>
    </source>
</reference>
<comment type="similarity">
    <text evidence="2">Belongs to the ferric reductase (FRE) family.</text>
</comment>
<dbReference type="CDD" id="cd06186">
    <property type="entry name" value="NOX_Duox_like_FAD_NADP"/>
    <property type="match status" value="1"/>
</dbReference>
<evidence type="ECO:0000256" key="12">
    <source>
        <dbReference type="SAM" id="Phobius"/>
    </source>
</evidence>
<feature type="transmembrane region" description="Helical" evidence="12">
    <location>
        <begin position="243"/>
        <end position="263"/>
    </location>
</feature>
<dbReference type="Pfam" id="PF01794">
    <property type="entry name" value="Ferric_reduct"/>
    <property type="match status" value="1"/>
</dbReference>
<comment type="caution">
    <text evidence="14">The sequence shown here is derived from an EMBL/GenBank/DDBJ whole genome shotgun (WGS) entry which is preliminary data.</text>
</comment>
<dbReference type="Proteomes" id="UP001302126">
    <property type="component" value="Unassembled WGS sequence"/>
</dbReference>
<dbReference type="GO" id="GO:0005886">
    <property type="term" value="C:plasma membrane"/>
    <property type="evidence" value="ECO:0007669"/>
    <property type="project" value="TreeGrafter"/>
</dbReference>